<dbReference type="PROSITE" id="PS50111">
    <property type="entry name" value="CHEMOTAXIS_TRANSDUC_2"/>
    <property type="match status" value="1"/>
</dbReference>
<comment type="caution">
    <text evidence="8">The sequence shown here is derived from an EMBL/GenBank/DDBJ whole genome shotgun (WGS) entry which is preliminary data.</text>
</comment>
<reference evidence="8 9" key="1">
    <citation type="submission" date="2014-07" db="EMBL/GenBank/DDBJ databases">
        <title>Draft genome sequence of Thalassospira tepidiphila 1-1B.</title>
        <authorList>
            <person name="Lai Q."/>
            <person name="Shao Z."/>
        </authorList>
    </citation>
    <scope>NUCLEOTIDE SEQUENCE [LARGE SCALE GENOMIC DNA]</scope>
    <source>
        <strain evidence="8 9">MCCC 1A03514</strain>
    </source>
</reference>
<dbReference type="PANTHER" id="PTHR32089">
    <property type="entry name" value="METHYL-ACCEPTING CHEMOTAXIS PROTEIN MCPB"/>
    <property type="match status" value="1"/>
</dbReference>
<evidence type="ECO:0000256" key="4">
    <source>
        <dbReference type="SAM" id="Phobius"/>
    </source>
</evidence>
<dbReference type="Gene3D" id="1.10.287.950">
    <property type="entry name" value="Methyl-accepting chemotaxis protein"/>
    <property type="match status" value="1"/>
</dbReference>
<accession>A0A853L2M7</accession>
<dbReference type="Pfam" id="PF00672">
    <property type="entry name" value="HAMP"/>
    <property type="match status" value="1"/>
</dbReference>
<feature type="domain" description="Methyl-accepting transducer" evidence="5">
    <location>
        <begin position="426"/>
        <end position="662"/>
    </location>
</feature>
<dbReference type="InterPro" id="IPR013587">
    <property type="entry name" value="Nitrate/nitrite_sensing"/>
</dbReference>
<feature type="transmembrane region" description="Helical" evidence="4">
    <location>
        <begin position="308"/>
        <end position="332"/>
    </location>
</feature>
<name>A0A853L2M7_9PROT</name>
<feature type="domain" description="HAMP" evidence="6">
    <location>
        <begin position="333"/>
        <end position="386"/>
    </location>
</feature>
<organism evidence="8 9">
    <name type="scientific">Thalassospira tepidiphila MCCC 1A03514</name>
    <dbReference type="NCBI Taxonomy" id="1177930"/>
    <lineage>
        <taxon>Bacteria</taxon>
        <taxon>Pseudomonadati</taxon>
        <taxon>Pseudomonadota</taxon>
        <taxon>Alphaproteobacteria</taxon>
        <taxon>Rhodospirillales</taxon>
        <taxon>Thalassospiraceae</taxon>
        <taxon>Thalassospira</taxon>
    </lineage>
</organism>
<evidence type="ECO:0000313" key="9">
    <source>
        <dbReference type="Proteomes" id="UP000094009"/>
    </source>
</evidence>
<evidence type="ECO:0000256" key="3">
    <source>
        <dbReference type="PROSITE-ProRule" id="PRU00284"/>
    </source>
</evidence>
<dbReference type="InterPro" id="IPR003660">
    <property type="entry name" value="HAMP_dom"/>
</dbReference>
<dbReference type="PANTHER" id="PTHR32089:SF112">
    <property type="entry name" value="LYSOZYME-LIKE PROTEIN-RELATED"/>
    <property type="match status" value="1"/>
</dbReference>
<evidence type="ECO:0000259" key="7">
    <source>
        <dbReference type="PROSITE" id="PS50906"/>
    </source>
</evidence>
<gene>
    <name evidence="8" type="ORF">TH4_05520</name>
</gene>
<keyword evidence="4" id="KW-1133">Transmembrane helix</keyword>
<dbReference type="SUPFAM" id="SSF58104">
    <property type="entry name" value="Methyl-accepting chemotaxis protein (MCP) signaling domain"/>
    <property type="match status" value="1"/>
</dbReference>
<dbReference type="GO" id="GO:0016020">
    <property type="term" value="C:membrane"/>
    <property type="evidence" value="ECO:0007669"/>
    <property type="project" value="InterPro"/>
</dbReference>
<dbReference type="InterPro" id="IPR010910">
    <property type="entry name" value="Nitrate/nitrite_sensing_bac"/>
</dbReference>
<keyword evidence="1 3" id="KW-0807">Transducer</keyword>
<evidence type="ECO:0000256" key="1">
    <source>
        <dbReference type="ARBA" id="ARBA00023224"/>
    </source>
</evidence>
<feature type="domain" description="NIT" evidence="7">
    <location>
        <begin position="51"/>
        <end position="302"/>
    </location>
</feature>
<evidence type="ECO:0000256" key="2">
    <source>
        <dbReference type="ARBA" id="ARBA00029447"/>
    </source>
</evidence>
<dbReference type="CDD" id="cd06225">
    <property type="entry name" value="HAMP"/>
    <property type="match status" value="1"/>
</dbReference>
<evidence type="ECO:0000259" key="6">
    <source>
        <dbReference type="PROSITE" id="PS50885"/>
    </source>
</evidence>
<dbReference type="AlphaFoldDB" id="A0A853L2M7"/>
<dbReference type="PROSITE" id="PS50906">
    <property type="entry name" value="NIT"/>
    <property type="match status" value="1"/>
</dbReference>
<evidence type="ECO:0000259" key="5">
    <source>
        <dbReference type="PROSITE" id="PS50111"/>
    </source>
</evidence>
<dbReference type="Proteomes" id="UP000094009">
    <property type="component" value="Unassembled WGS sequence"/>
</dbReference>
<dbReference type="PROSITE" id="PS50885">
    <property type="entry name" value="HAMP"/>
    <property type="match status" value="1"/>
</dbReference>
<dbReference type="EMBL" id="JPVZ01000002">
    <property type="protein sequence ID" value="OAZ11001.1"/>
    <property type="molecule type" value="Genomic_DNA"/>
</dbReference>
<dbReference type="RefSeq" id="WP_064780226.1">
    <property type="nucleotide sequence ID" value="NZ_JPVZ01000002.1"/>
</dbReference>
<keyword evidence="4" id="KW-0812">Transmembrane</keyword>
<dbReference type="Gene3D" id="6.10.340.10">
    <property type="match status" value="1"/>
</dbReference>
<sequence>MFANIQIGKKLAISLIPPLLGLVVLSGVIISDRYREMDELGKIGGLTELAVQIGATVHELQKERGASAGFIGSKGEQFGPQLADQRNLSDARIQSLRNALNDFDLSTYDPGLAEQVGVFVGLLDTVPQTRAKVYALDIELGEAVRFYTSIISSMLSTVNVMSTISNDPELVRSIAAFNDFMQAKERGGLERATGAAGFGMGKFEPNLYRRFVELITLQNAYLSVFEEMAAPEIREFYDRAMQDPAVAAVNKLRDVALSYPVTGTTNGIAGTDWFATITVKINIYKMIEDHIAQSLVTLSAQKLSEAQLYFYGTLAGLLIIIALACTLVVIVGRDISAPIRAMTKTMSDLTAGDLSVKVLGASRGDEVGAMARSVQFFRDSLVENREMAAQSEKEQAARFARAEKVSRLAERFEARINDLLGDIGQSTDGLRTTSSNMTSAIDETRDKARLVADDAKSASENVSAVSSATEQLANSILEISRQISASSDNATAAADEAREAEVIATALKEGAEKIGEVIGLIRDIAEQTNLLALNATIEAARAGEAGKGFAVVANEVKNLATQTSRATDEISEQMGNLQDATERAVDAFSRIGEKIGQIDATSSSLAAAVNEQEAATSEIANNIDRASQGTTEVSGNVAGIREATDNAGEAADHVIVACDQVANVATSLRKEVADFLASVREAQTV</sequence>
<evidence type="ECO:0000313" key="8">
    <source>
        <dbReference type="EMBL" id="OAZ11001.1"/>
    </source>
</evidence>
<dbReference type="Pfam" id="PF08376">
    <property type="entry name" value="NIT"/>
    <property type="match status" value="1"/>
</dbReference>
<protein>
    <submittedName>
        <fullName evidence="8">Chemotaxis protein</fullName>
    </submittedName>
</protein>
<keyword evidence="4" id="KW-0472">Membrane</keyword>
<dbReference type="GO" id="GO:0007165">
    <property type="term" value="P:signal transduction"/>
    <property type="evidence" value="ECO:0007669"/>
    <property type="project" value="UniProtKB-KW"/>
</dbReference>
<proteinExistence type="inferred from homology"/>
<dbReference type="InterPro" id="IPR004089">
    <property type="entry name" value="MCPsignal_dom"/>
</dbReference>
<dbReference type="SMART" id="SM00304">
    <property type="entry name" value="HAMP"/>
    <property type="match status" value="1"/>
</dbReference>
<dbReference type="SMART" id="SM00283">
    <property type="entry name" value="MA"/>
    <property type="match status" value="1"/>
</dbReference>
<comment type="similarity">
    <text evidence="2">Belongs to the methyl-accepting chemotaxis (MCP) protein family.</text>
</comment>
<dbReference type="Pfam" id="PF00015">
    <property type="entry name" value="MCPsignal"/>
    <property type="match status" value="1"/>
</dbReference>